<keyword evidence="7" id="KW-0496">Mitochondrion</keyword>
<dbReference type="InterPro" id="IPR025151">
    <property type="entry name" value="ELYS_dom"/>
</dbReference>
<feature type="compositionally biased region" description="Polar residues" evidence="16">
    <location>
        <begin position="1316"/>
        <end position="1328"/>
    </location>
</feature>
<comment type="similarity">
    <text evidence="15">Belongs to the TRAFAC class myosin-kinesin ATPase superfamily. Kinesin family.</text>
</comment>
<keyword evidence="8" id="KW-0472">Membrane</keyword>
<accession>A0A8J6GPV6</accession>
<evidence type="ECO:0000256" key="8">
    <source>
        <dbReference type="ARBA" id="ARBA00023136"/>
    </source>
</evidence>
<dbReference type="GO" id="GO:0003777">
    <property type="term" value="F:microtubule motor activity"/>
    <property type="evidence" value="ECO:0007669"/>
    <property type="project" value="InterPro"/>
</dbReference>
<evidence type="ECO:0000256" key="5">
    <source>
        <dbReference type="ARBA" id="ARBA00022840"/>
    </source>
</evidence>
<evidence type="ECO:0000256" key="9">
    <source>
        <dbReference type="ARBA" id="ARBA00023175"/>
    </source>
</evidence>
<dbReference type="PROSITE" id="PS50067">
    <property type="entry name" value="KINESIN_MOTOR_2"/>
    <property type="match status" value="1"/>
</dbReference>
<dbReference type="Gene3D" id="2.60.200.20">
    <property type="match status" value="1"/>
</dbReference>
<feature type="compositionally biased region" description="Polar residues" evidence="16">
    <location>
        <begin position="881"/>
        <end position="891"/>
    </location>
</feature>
<dbReference type="InterPro" id="IPR022140">
    <property type="entry name" value="Kinesin-like_KIF1-typ"/>
</dbReference>
<evidence type="ECO:0000256" key="2">
    <source>
        <dbReference type="ARBA" id="ARBA00004318"/>
    </source>
</evidence>
<feature type="domain" description="Kinesin motor" evidence="17">
    <location>
        <begin position="1664"/>
        <end position="1999"/>
    </location>
</feature>
<evidence type="ECO:0000259" key="17">
    <source>
        <dbReference type="PROSITE" id="PS50067"/>
    </source>
</evidence>
<dbReference type="InterPro" id="IPR019821">
    <property type="entry name" value="Kinesin_motor_CS"/>
</dbReference>
<dbReference type="CDD" id="cd22709">
    <property type="entry name" value="FHA_KIF28P"/>
    <property type="match status" value="1"/>
</dbReference>
<feature type="region of interest" description="Disordered" evidence="16">
    <location>
        <begin position="1680"/>
        <end position="1700"/>
    </location>
</feature>
<dbReference type="PRINTS" id="PR00380">
    <property type="entry name" value="KINESINHEAVY"/>
</dbReference>
<keyword evidence="6" id="KW-0175">Coiled coil</keyword>
<dbReference type="Pfam" id="PF13934">
    <property type="entry name" value="ELYS"/>
    <property type="match status" value="1"/>
</dbReference>
<evidence type="ECO:0000256" key="13">
    <source>
        <dbReference type="ARBA" id="ARBA00076311"/>
    </source>
</evidence>
<dbReference type="Gene3D" id="3.40.850.10">
    <property type="entry name" value="Kinesin motor domain"/>
    <property type="match status" value="1"/>
</dbReference>
<feature type="compositionally biased region" description="Polar residues" evidence="16">
    <location>
        <begin position="1681"/>
        <end position="1696"/>
    </location>
</feature>
<keyword evidence="5 15" id="KW-0067">ATP-binding</keyword>
<dbReference type="Proteomes" id="UP000710432">
    <property type="component" value="Unassembled WGS sequence"/>
</dbReference>
<evidence type="ECO:0000256" key="10">
    <source>
        <dbReference type="ARBA" id="ARBA00023242"/>
    </source>
</evidence>
<dbReference type="PROSITE" id="PS00411">
    <property type="entry name" value="KINESIN_MOTOR_1"/>
    <property type="match status" value="1"/>
</dbReference>
<evidence type="ECO:0000256" key="6">
    <source>
        <dbReference type="ARBA" id="ARBA00023054"/>
    </source>
</evidence>
<dbReference type="SMART" id="SM00129">
    <property type="entry name" value="KISc"/>
    <property type="match status" value="1"/>
</dbReference>
<feature type="compositionally biased region" description="Low complexity" evidence="16">
    <location>
        <begin position="1400"/>
        <end position="1409"/>
    </location>
</feature>
<dbReference type="SUPFAM" id="SSF52540">
    <property type="entry name" value="P-loop containing nucleoside triphosphate hydrolases"/>
    <property type="match status" value="1"/>
</dbReference>
<dbReference type="Pfam" id="PF00498">
    <property type="entry name" value="FHA"/>
    <property type="match status" value="1"/>
</dbReference>
<dbReference type="GO" id="GO:0005524">
    <property type="term" value="F:ATP binding"/>
    <property type="evidence" value="ECO:0007669"/>
    <property type="project" value="UniProtKB-UniRule"/>
</dbReference>
<evidence type="ECO:0000256" key="15">
    <source>
        <dbReference type="PROSITE-ProRule" id="PRU00283"/>
    </source>
</evidence>
<sequence>MQDLTAHVTSDLLHFPEVTVEALGEDEITLESVLRGKFAAGKNGLAYLACGPQLEVVNSLTGERLSAYRFNGVNEQPPVVLAVKEFSWHKRTGLLIGLEEAEGSVLCLYDLGISRVVKAVVLPGRVTAIEPIINHGGASASTQHLHPSLRWLFGVAAVVTDVGQILLIDLCLDDLSCSQNEVEASDLEVITGIPAEVPHIRESVMREGRHLCFQLVSPSGISISTLSYINRTNQLAVGFSDGYLALWNMKSMKREYYTQLEGGRIPVYAVVFQEPENDPRNCCYLWAVQSTQDSEGDVLSLHLLQLAFGDRKCLASGQILYEEEQLEAILSAAIQTSSLGLLTGSIRTWITEEQPNSAANLRFVLQWTWNKVVLTKEEFDRLCAPLFDGSCQFIDPQTIQSIQQCHLLLSNLNTVLSCFAMEAQGITERDDTLQLSRLRYNYSIIQNYYTSRRQKCERLPRGKWNHDCLMIDGLVSQLGDQVEKLWKRDEGGTGKYPPASIHNGLDLLFHPVTAKPVSWQHSKIIEAFMSQGEHKQALRYLQTMKPTVSNSSDIILHLTVLLFNRCMVEAWNLLRQNSNRVNVEELLKHAYEVCQEMGLMEDLLKLPLTDTEQECLVKFLQSSTSVRNQEFLLVHHLQRANYISALKLNQTLKNTLMSDHDPRLRERSVARNSILDQYGKILPRVQRKLAIERAKPYHLSTSSVFHEVPRPKPLSAFPKKAVTGTVLTRSTFINNVLSKIGEKAKSLALSATSSGFAEFTPPSILRSGLRTTPLASPSVSPGRSLTPPFRLKETRISFMEEGMSAHWTDRATDDHNAKAFVSTSFHKCGLPAETEWMKTSDKNPYFPLDIPAKGHQKVVTGTLDTHSQSLEKLDVNKDDSIASTRSDQTSLEYHDAPSPEDLEDGVFVSPKPASASTELTTNLTLQIEKENDKDLFKSEGTPSAVEKQMAVANMVEDGGSSGPTASKCPVTSDQKLALNLKEDDAIEEADVHVGLPEENPQQIEHEKPEAQNSEEEVKSISFNELYPSGTLKLQYNFDTIERQFCDMSDDKDSAECDIAEVDGELFVAQSNFTLILEGEEGDVEASDSSAMNPLSKAANVATKEKLVSRAEPDNQEHITDLPSAITGDQESHKVETLPYVPEPIKVAIAENLLDVIKDTRSKEATSAAVEQVVHEEVVLISPKVTRSSTLTKSSLKTIQKTGAETKNTSQGDDMVSSRTRTRRQCAQNLDVTSEQHESSAIATPKKARKVKELPGSSDSAYSSVNVASETQLTSQNSLTPRRGRKKREVSQSTLASLDAVEQEPQDLPAPAPEITPSRTEVKLSSTRKGTPRRLQKSIENGQSAKIVKDINISDAAIHSGTIKKMRNANLGDSHNVGYKQEEEPSDQQLPLKRRRVRQGEVSVSSVVEEPTLDSSQLPIQTKLDIPATPRKRGRPRKVVPLEDGSSKDVEGQTSPRKREVPSVRRSTRNTPARNVSTLEKSILVPNEEVAIVMTSNKRPRKKSANESQKDPLPAISDFETETADKEPADQEERLLAAATLTKSSWSTRTRSRKNMLLMDFSEPKAKPSFSPPLVKDPKKVKAAAQLKELVSDLSSQFVVSPPALRTRRKNVSSTSKLLDELESDPKPLEIIEQKAKRSRTVKTRASSIMDNEEMGKTPVPSTDSVRVAVRVRPFSQREKSSGSQCVISMHSQSTTIRDPKNGEHLKTFTFDLAYWSHDGFQKDKDGVLIPSNPTSKFAGQLHVFHDIGRGILDSAWRGYNATLLAYGQTGSGKSYSMIGFGTNKGIIPRVCEELFQAIKMQKKNLELQIRDLLSRTKIPGGLRVREDQQMGFFVEGLKWVPCENYAQIEKLMEQASKTRMTASTNMNASSSRSHMVITIQLKQVFLDTALTKQSSINMVDLAGSERQKSSGAEGDRLREGSRVNLSLTSLGNVISALADSAMGKKVLHIPYRDSVLTKLLQSALGGNSRTTLIAAISPADICYEETLSTLRYAESSLGGPLFDGLVFGVGVQEENQVAGLVALAAKGPEIMFVIACDRAKRVQNRATVNTCTLVRASRAESKQLLRFGDAGAEEHPACFLAEWQLGTRTWAHLLEQARKEWEEQHAALSQEQQMVKALPHLLNVNEDPQLTGVLKFFIDNGSCDAGRAASNAIRLQGLGISDKHASFMNLDGKVTVAPHGECKVIVNGVPVTSRTKLQHLDRIILGSNSAFLYIGFPSERGDEDLSRYDYDFFQLERAAAEGMSMDMLGTGSPGDGQADPSILAVFQDYIRLMPLVVEANQMSEELKKGLKMELKVKNLASSDSRGFDLQKEVMVKVTKPSTHEVWIWSKSKFINRKFLMEELYQHFLESEDSQVSQEDDPFWDPVEVVHLGSAHIWLQSLAYRMMLEEQVEFLNYDGLEEAVLHIRITPCSPEGWARGEEDMVTEPLELLGKRLDFQIHIVGCLGVKWLKEDASRGIQMGYRVYDLPNTLYTKPVWKSMNPRMEETVHVVALSASREFLDYLLTNALVIDLWGLQEGCAEFGFSQLDSLLPGEGHIVVDTKKLSSVKTVSQIMSNQVPEIYQKLLTLEQETELLRDINRALREENVFLKASLEKTGSAQHARRADNPEGAEVRAQLPAVREAKQMCAQQAGCDAQLAIALKVFYGGMSMARRQLLSLRQCRPPEDDQMLRPFVHQQSQMLKDLEDLLESSLRRLKNDVAFIVKKKKEYLMQSQQ</sequence>
<name>A0A8J6GPV6_MICOH</name>
<evidence type="ECO:0000256" key="12">
    <source>
        <dbReference type="ARBA" id="ARBA00073196"/>
    </source>
</evidence>
<dbReference type="Pfam" id="PF00225">
    <property type="entry name" value="Kinesin"/>
    <property type="match status" value="1"/>
</dbReference>
<evidence type="ECO:0000313" key="18">
    <source>
        <dbReference type="EMBL" id="KAH0513648.1"/>
    </source>
</evidence>
<keyword evidence="10" id="KW-0539">Nucleus</keyword>
<comment type="caution">
    <text evidence="18">The sequence shown here is derived from an EMBL/GenBank/DDBJ whole genome shotgun (WGS) entry which is preliminary data.</text>
</comment>
<dbReference type="InterPro" id="IPR027417">
    <property type="entry name" value="P-loop_NTPase"/>
</dbReference>
<evidence type="ECO:0000313" key="19">
    <source>
        <dbReference type="Proteomes" id="UP000710432"/>
    </source>
</evidence>
<dbReference type="GO" id="GO:0005634">
    <property type="term" value="C:nucleus"/>
    <property type="evidence" value="ECO:0007669"/>
    <property type="project" value="UniProtKB-SubCell"/>
</dbReference>
<dbReference type="GO" id="GO:0008017">
    <property type="term" value="F:microtubule binding"/>
    <property type="evidence" value="ECO:0007669"/>
    <property type="project" value="InterPro"/>
</dbReference>
<evidence type="ECO:0000256" key="1">
    <source>
        <dbReference type="ARBA" id="ARBA00004123"/>
    </source>
</evidence>
<dbReference type="InterPro" id="IPR032040">
    <property type="entry name" value="ELYS-bb"/>
</dbReference>
<dbReference type="Pfam" id="PF12423">
    <property type="entry name" value="KIF1B"/>
    <property type="match status" value="1"/>
</dbReference>
<dbReference type="GO" id="GO:0031966">
    <property type="term" value="C:mitochondrial membrane"/>
    <property type="evidence" value="ECO:0007669"/>
    <property type="project" value="UniProtKB-SubCell"/>
</dbReference>
<keyword evidence="9 15" id="KW-0505">Motor protein</keyword>
<comment type="subcellular location">
    <subcellularLocation>
        <location evidence="2">Mitochondrion membrane</location>
        <topology evidence="2">Peripheral membrane protein</topology>
    </subcellularLocation>
    <subcellularLocation>
        <location evidence="1">Nucleus</location>
    </subcellularLocation>
</comment>
<dbReference type="SUPFAM" id="SSF49879">
    <property type="entry name" value="SMAD/FHA domain"/>
    <property type="match status" value="1"/>
</dbReference>
<dbReference type="InterPro" id="IPR008984">
    <property type="entry name" value="SMAD_FHA_dom_sf"/>
</dbReference>
<dbReference type="Pfam" id="PF16687">
    <property type="entry name" value="ELYS-bb"/>
    <property type="match status" value="1"/>
</dbReference>
<dbReference type="SMART" id="SM00240">
    <property type="entry name" value="FHA"/>
    <property type="match status" value="1"/>
</dbReference>
<dbReference type="GO" id="GO:0072384">
    <property type="term" value="P:organelle transport along microtubule"/>
    <property type="evidence" value="ECO:0007669"/>
    <property type="project" value="UniProtKB-ARBA"/>
</dbReference>
<evidence type="ECO:0000256" key="16">
    <source>
        <dbReference type="SAM" id="MobiDB-lite"/>
    </source>
</evidence>
<feature type="compositionally biased region" description="Polar residues" evidence="16">
    <location>
        <begin position="1468"/>
        <end position="1479"/>
    </location>
</feature>
<dbReference type="EMBL" id="JAATJU010021469">
    <property type="protein sequence ID" value="KAH0513648.1"/>
    <property type="molecule type" value="Genomic_DNA"/>
</dbReference>
<feature type="binding site" evidence="15">
    <location>
        <begin position="1767"/>
        <end position="1774"/>
    </location>
    <ligand>
        <name>ATP</name>
        <dbReference type="ChEBI" id="CHEBI:30616"/>
    </ligand>
</feature>
<dbReference type="PANTHER" id="PTHR21583:SF8">
    <property type="entry name" value="PROTEIN ELYS"/>
    <property type="match status" value="1"/>
</dbReference>
<protein>
    <recommendedName>
        <fullName evidence="12">Kinesin-like protein KIF28</fullName>
    </recommendedName>
    <alternativeName>
        <fullName evidence="13">Kinesin family member 28</fullName>
    </alternativeName>
    <alternativeName>
        <fullName evidence="14">Kinesin-like protein 6</fullName>
    </alternativeName>
</protein>
<feature type="compositionally biased region" description="Polar residues" evidence="16">
    <location>
        <begin position="1256"/>
        <end position="1279"/>
    </location>
</feature>
<evidence type="ECO:0000256" key="14">
    <source>
        <dbReference type="ARBA" id="ARBA00079247"/>
    </source>
</evidence>
<dbReference type="PANTHER" id="PTHR21583">
    <property type="entry name" value="ELYS PROTEIN"/>
    <property type="match status" value="1"/>
</dbReference>
<reference evidence="18" key="1">
    <citation type="submission" date="2020-03" db="EMBL/GenBank/DDBJ databases">
        <title>Studies in the Genomics of Life Span.</title>
        <authorList>
            <person name="Glass D."/>
        </authorList>
    </citation>
    <scope>NUCLEOTIDE SEQUENCE</scope>
    <source>
        <strain evidence="18">LTLLF</strain>
        <tissue evidence="18">Muscle</tissue>
    </source>
</reference>
<feature type="region of interest" description="Disordered" evidence="16">
    <location>
        <begin position="1371"/>
        <end position="1479"/>
    </location>
</feature>
<feature type="region of interest" description="Disordered" evidence="16">
    <location>
        <begin position="1494"/>
        <end position="1529"/>
    </location>
</feature>
<dbReference type="InterPro" id="IPR001752">
    <property type="entry name" value="Kinesin_motor_dom"/>
</dbReference>
<feature type="region of interest" description="Disordered" evidence="16">
    <location>
        <begin position="876"/>
        <end position="903"/>
    </location>
</feature>
<organism evidence="18 19">
    <name type="scientific">Microtus ochrogaster</name>
    <name type="common">Prairie vole</name>
    <dbReference type="NCBI Taxonomy" id="79684"/>
    <lineage>
        <taxon>Eukaryota</taxon>
        <taxon>Metazoa</taxon>
        <taxon>Chordata</taxon>
        <taxon>Craniata</taxon>
        <taxon>Vertebrata</taxon>
        <taxon>Euteleostomi</taxon>
        <taxon>Mammalia</taxon>
        <taxon>Eutheria</taxon>
        <taxon>Euarchontoglires</taxon>
        <taxon>Glires</taxon>
        <taxon>Rodentia</taxon>
        <taxon>Myomorpha</taxon>
        <taxon>Muroidea</taxon>
        <taxon>Cricetidae</taxon>
        <taxon>Arvicolinae</taxon>
        <taxon>Microtus</taxon>
    </lineage>
</organism>
<dbReference type="FunFam" id="3.40.850.10:FF:000063">
    <property type="entry name" value="Kinesin-like protein"/>
    <property type="match status" value="1"/>
</dbReference>
<feature type="compositionally biased region" description="Basic and acidic residues" evidence="16">
    <location>
        <begin position="1444"/>
        <end position="1462"/>
    </location>
</feature>
<dbReference type="FunFam" id="2.60.200.20:FF:000034">
    <property type="entry name" value="kinesin-like protein KIF28P"/>
    <property type="match status" value="1"/>
</dbReference>
<evidence type="ECO:0000256" key="3">
    <source>
        <dbReference type="ARBA" id="ARBA00022448"/>
    </source>
</evidence>
<evidence type="ECO:0000256" key="11">
    <source>
        <dbReference type="ARBA" id="ARBA00054688"/>
    </source>
</evidence>
<keyword evidence="3" id="KW-0813">Transport</keyword>
<dbReference type="InterPro" id="IPR036961">
    <property type="entry name" value="Kinesin_motor_dom_sf"/>
</dbReference>
<feature type="region of interest" description="Disordered" evidence="16">
    <location>
        <begin position="1201"/>
        <end position="1339"/>
    </location>
</feature>
<comment type="function">
    <text evidence="11">Microtubule-dependent motor protein required for mitochondrion morphology and transport of mitochondria in neuronal cells.</text>
</comment>
<evidence type="ECO:0000256" key="7">
    <source>
        <dbReference type="ARBA" id="ARBA00023128"/>
    </source>
</evidence>
<feature type="compositionally biased region" description="Polar residues" evidence="16">
    <location>
        <begin position="1201"/>
        <end position="1211"/>
    </location>
</feature>
<keyword evidence="4 15" id="KW-0547">Nucleotide-binding</keyword>
<proteinExistence type="inferred from homology"/>
<dbReference type="InterPro" id="IPR000253">
    <property type="entry name" value="FHA_dom"/>
</dbReference>
<evidence type="ECO:0000256" key="4">
    <source>
        <dbReference type="ARBA" id="ARBA00022741"/>
    </source>
</evidence>
<gene>
    <name evidence="18" type="ORF">LTLLF_139680</name>
</gene>
<dbReference type="InterPro" id="IPR052620">
    <property type="entry name" value="ELYS/MEL-28_NucAsmblyFactor"/>
</dbReference>